<dbReference type="RefSeq" id="WP_071062455.1">
    <property type="nucleotide sequence ID" value="NZ_MAXA01000152.1"/>
</dbReference>
<dbReference type="EMBL" id="MAXA01000152">
    <property type="protein sequence ID" value="OHV32929.1"/>
    <property type="molecule type" value="Genomic_DNA"/>
</dbReference>
<evidence type="ECO:0000313" key="1">
    <source>
        <dbReference type="EMBL" id="OHV32929.1"/>
    </source>
</evidence>
<accession>A0A1S1QH64</accession>
<reference evidence="2" key="1">
    <citation type="submission" date="2016-07" db="EMBL/GenBank/DDBJ databases">
        <title>Frankia sp. NRRL B-16219 Genome sequencing.</title>
        <authorList>
            <person name="Ghodhbane-Gtari F."/>
            <person name="Swanson E."/>
            <person name="Gueddou A."/>
            <person name="Louati M."/>
            <person name="Nouioui I."/>
            <person name="Hezbri K."/>
            <person name="Abebe-Akele F."/>
            <person name="Simpson S."/>
            <person name="Morris K."/>
            <person name="Thomas K."/>
            <person name="Gtari M."/>
            <person name="Tisa L.S."/>
        </authorList>
    </citation>
    <scope>NUCLEOTIDE SEQUENCE [LARGE SCALE GENOMIC DNA]</scope>
    <source>
        <strain evidence="2">NRRL B-16219</strain>
    </source>
</reference>
<comment type="caution">
    <text evidence="1">The sequence shown here is derived from an EMBL/GenBank/DDBJ whole genome shotgun (WGS) entry which is preliminary data.</text>
</comment>
<keyword evidence="2" id="KW-1185">Reference proteome</keyword>
<proteinExistence type="predicted"/>
<dbReference type="PROSITE" id="PS51257">
    <property type="entry name" value="PROKAR_LIPOPROTEIN"/>
    <property type="match status" value="1"/>
</dbReference>
<dbReference type="AlphaFoldDB" id="A0A1S1QH64"/>
<sequence>MTRRNDERWYRAFWDQELLLPSVTTILGCTWAKGGIPYWSALEAARYAVENHDEIAELIAQDDEKRAVALAAGAPRRITNEAAELGKLFHRVADAQIRHQVLPLTEEEREAVAPFMATLDQFIEEMKPAYRWTEAKVYHQRLLYAGTADCGIEFGVPLPVVVRRKLVHTFPAGTLLVGDYKSGKAVYDEAGMQMTGYASCTHMDLRDETHTIVEMPKVEGGAVIHIRPDGYRVHGVMITPEMRAGWVHARRWFEALYHRAPASIGIGVRAGGLRVDDFTGIDIRVRNALATRGISTLADLEEFGRDKFLAIRYAGPDGVKKAREILAIEDRSWPLGPDEITEEEAERGAA</sequence>
<name>A0A1S1QH64_9ACTN</name>
<dbReference type="OrthoDB" id="3398267at2"/>
<gene>
    <name evidence="1" type="ORF">BBK14_33760</name>
</gene>
<dbReference type="Proteomes" id="UP000179769">
    <property type="component" value="Unassembled WGS sequence"/>
</dbReference>
<organism evidence="1 2">
    <name type="scientific">Parafrankia soli</name>
    <dbReference type="NCBI Taxonomy" id="2599596"/>
    <lineage>
        <taxon>Bacteria</taxon>
        <taxon>Bacillati</taxon>
        <taxon>Actinomycetota</taxon>
        <taxon>Actinomycetes</taxon>
        <taxon>Frankiales</taxon>
        <taxon>Frankiaceae</taxon>
        <taxon>Parafrankia</taxon>
    </lineage>
</organism>
<evidence type="ECO:0000313" key="2">
    <source>
        <dbReference type="Proteomes" id="UP000179769"/>
    </source>
</evidence>
<protein>
    <submittedName>
        <fullName evidence="1">Uncharacterized protein</fullName>
    </submittedName>
</protein>
<dbReference type="SUPFAM" id="SSF47789">
    <property type="entry name" value="C-terminal domain of RNA polymerase alpha subunit"/>
    <property type="match status" value="1"/>
</dbReference>